<dbReference type="InterPro" id="IPR041562">
    <property type="entry name" value="MCM_lid"/>
</dbReference>
<dbReference type="PANTHER" id="PTHR11630:SF48">
    <property type="entry name" value="DNA HELICASE MCM9"/>
    <property type="match status" value="1"/>
</dbReference>
<dbReference type="VEuPathDB" id="VectorBase:AEPI004485"/>
<feature type="compositionally biased region" description="Polar residues" evidence="8">
    <location>
        <begin position="720"/>
        <end position="730"/>
    </location>
</feature>
<protein>
    <recommendedName>
        <fullName evidence="1">DNA helicase</fullName>
        <ecNumber evidence="1">3.6.4.12</ecNumber>
    </recommendedName>
</protein>
<sequence>MSNYLEDSLTQLQREQPHLFARIFQDTEAELARWNECLLRAQKSLIEGNLFLEPGFQIKQNCHVRFVNVPVSPAELRKAAYPNNDSVGQFLQVKGSVIRMSSSRFLEYKREYVCTRCKRHVLIEAQYSKSYVFEPPGPCPNAREAGCRGQLQPLSAQPQPELCRDYQEIRIQEIMSERNVPASLVVTLEDDLVDICQPGDCVTVCGRIEHRWKPPIVGRRTEVTIAMRANSVAREESKASWAKDLPEHLLCVPAEWQEVLREIGELAARDLLVQSIAPAIRGMYPVKLAIALALASCTERVSDDHEQQATVRGHSHLLLVGDPGLAKSQLLKFASEIASRAVYTTGMGCSSAGLTAAAVKDEGEWQLEAGALVLADGGICCIDEFNLMRETDKASIHEAMEQQTISVAKAGMVCKLSTRCVVLAATNPKNLYIMSDGQGKSAENIGIGGPLLSRFDMVMILKDIRAADWDADIANHLLAQALLDDDRECFEGNGIRSDRVAHWDLEKLQLHFAAIKDIHPRVSHEANMILGAYYKACRSDPYRDPTRTTVRLLDSLFRLAQAHARLLLRSEVTPIDAITIIQLMEASWGFGKIGIPTYDLIKAPLPLGPEQSIIDRLLDALNLHGVVQDTATVRPIDPNILRRYHREMIEKQKRNEMEREQKPENGPTVSDDRSQQTVMSTLTTVDDFREQQLKTTPQTSETSSKKVVNPKANFKKLRKQSSLGTATNPEGATASGGAKKRKRATNEVEEDLTLKVPLDETALGNLLGSLRQNFGESKGTDEPTPLSNEVVPTKTQTQSKDVSFSALLDTSQIFDDEDDDDFEEATSVVFRPVQPLLEKSFVIGKKDHDHQNSASSSNARHSVDVAKVERSVSERDTSFSALLEEANCSRTLDEAIQFDDDEMTLTTDIRKPPLDDTIPNTMIATGSSSGFDPSHTQDEAAAIVRSVYQIKRPCSQKNLPTSASQRSTTVAVTQLTEQDTDDLLNFEIEPSGEFALLMESTSVSNVSTPYVPGVRTQAREKLQRFEFQPKRDSRPVEDDSAYDSMLRSRTIQRQGGDSARQPCASVSQYSGLADEEDVELNLSDIELIDNE</sequence>
<dbReference type="GO" id="GO:0042555">
    <property type="term" value="C:MCM complex"/>
    <property type="evidence" value="ECO:0007669"/>
    <property type="project" value="TreeGrafter"/>
</dbReference>
<evidence type="ECO:0000256" key="5">
    <source>
        <dbReference type="ARBA" id="ARBA00022840"/>
    </source>
</evidence>
<keyword evidence="6 7" id="KW-0238">DNA-binding</keyword>
<keyword evidence="4" id="KW-0378">Hydrolase</keyword>
<dbReference type="InterPro" id="IPR033762">
    <property type="entry name" value="MCM_OB"/>
</dbReference>
<dbReference type="PANTHER" id="PTHR11630">
    <property type="entry name" value="DNA REPLICATION LICENSING FACTOR MCM FAMILY MEMBER"/>
    <property type="match status" value="1"/>
</dbReference>
<comment type="similarity">
    <text evidence="7">Belongs to the MCM family.</text>
</comment>
<dbReference type="Gene3D" id="3.40.50.300">
    <property type="entry name" value="P-loop containing nucleotide triphosphate hydrolases"/>
    <property type="match status" value="1"/>
</dbReference>
<dbReference type="SUPFAM" id="SSF50249">
    <property type="entry name" value="Nucleic acid-binding proteins"/>
    <property type="match status" value="1"/>
</dbReference>
<keyword evidence="3 7" id="KW-0547">Nucleotide-binding</keyword>
<dbReference type="GO" id="GO:0005634">
    <property type="term" value="C:nucleus"/>
    <property type="evidence" value="ECO:0007669"/>
    <property type="project" value="UniProtKB-SubCell"/>
</dbReference>
<dbReference type="Gene3D" id="2.20.28.10">
    <property type="match status" value="1"/>
</dbReference>
<evidence type="ECO:0000256" key="2">
    <source>
        <dbReference type="ARBA" id="ARBA00022705"/>
    </source>
</evidence>
<name>A0A182PC29_9DIPT</name>
<dbReference type="GO" id="GO:0006260">
    <property type="term" value="P:DNA replication"/>
    <property type="evidence" value="ECO:0007669"/>
    <property type="project" value="InterPro"/>
</dbReference>
<dbReference type="PROSITE" id="PS00847">
    <property type="entry name" value="MCM_1"/>
    <property type="match status" value="1"/>
</dbReference>
<keyword evidence="2" id="KW-0235">DNA replication</keyword>
<dbReference type="InterPro" id="IPR031327">
    <property type="entry name" value="MCM"/>
</dbReference>
<dbReference type="InterPro" id="IPR001208">
    <property type="entry name" value="MCM_dom"/>
</dbReference>
<dbReference type="PROSITE" id="PS50051">
    <property type="entry name" value="MCM_2"/>
    <property type="match status" value="1"/>
</dbReference>
<feature type="compositionally biased region" description="Polar residues" evidence="8">
    <location>
        <begin position="693"/>
        <end position="706"/>
    </location>
</feature>
<keyword evidence="4" id="KW-0347">Helicase</keyword>
<dbReference type="STRING" id="199890.A0A182PC29"/>
<organism evidence="10 11">
    <name type="scientific">Anopheles epiroticus</name>
    <dbReference type="NCBI Taxonomy" id="199890"/>
    <lineage>
        <taxon>Eukaryota</taxon>
        <taxon>Metazoa</taxon>
        <taxon>Ecdysozoa</taxon>
        <taxon>Arthropoda</taxon>
        <taxon>Hexapoda</taxon>
        <taxon>Insecta</taxon>
        <taxon>Pterygota</taxon>
        <taxon>Neoptera</taxon>
        <taxon>Endopterygota</taxon>
        <taxon>Diptera</taxon>
        <taxon>Nematocera</taxon>
        <taxon>Culicoidea</taxon>
        <taxon>Culicidae</taxon>
        <taxon>Anophelinae</taxon>
        <taxon>Anopheles</taxon>
    </lineage>
</organism>
<reference evidence="10" key="2">
    <citation type="submission" date="2020-05" db="UniProtKB">
        <authorList>
            <consortium name="EnsemblMetazoa"/>
        </authorList>
    </citation>
    <scope>IDENTIFICATION</scope>
    <source>
        <strain evidence="10">Epiroticus2</strain>
    </source>
</reference>
<evidence type="ECO:0000313" key="10">
    <source>
        <dbReference type="EnsemblMetazoa" id="AEPI004485-PA"/>
    </source>
</evidence>
<evidence type="ECO:0000313" key="11">
    <source>
        <dbReference type="Proteomes" id="UP000075885"/>
    </source>
</evidence>
<feature type="region of interest" description="Disordered" evidence="8">
    <location>
        <begin position="1049"/>
        <end position="1073"/>
    </location>
</feature>
<evidence type="ECO:0000256" key="6">
    <source>
        <dbReference type="ARBA" id="ARBA00023125"/>
    </source>
</evidence>
<dbReference type="Gene3D" id="2.40.50.140">
    <property type="entry name" value="Nucleic acid-binding proteins"/>
    <property type="match status" value="1"/>
</dbReference>
<dbReference type="Proteomes" id="UP000075885">
    <property type="component" value="Unassembled WGS sequence"/>
</dbReference>
<keyword evidence="5 7" id="KW-0067">ATP-binding</keyword>
<dbReference type="Pfam" id="PF00493">
    <property type="entry name" value="MCM"/>
    <property type="match status" value="1"/>
</dbReference>
<dbReference type="PRINTS" id="PR01657">
    <property type="entry name" value="MCMFAMILY"/>
</dbReference>
<dbReference type="GO" id="GO:0005524">
    <property type="term" value="F:ATP binding"/>
    <property type="evidence" value="ECO:0007669"/>
    <property type="project" value="UniProtKB-KW"/>
</dbReference>
<accession>A0A182PC29</accession>
<dbReference type="SMART" id="SM00350">
    <property type="entry name" value="MCM"/>
    <property type="match status" value="1"/>
</dbReference>
<keyword evidence="11" id="KW-1185">Reference proteome</keyword>
<dbReference type="GO" id="GO:0017116">
    <property type="term" value="F:single-stranded DNA helicase activity"/>
    <property type="evidence" value="ECO:0007669"/>
    <property type="project" value="TreeGrafter"/>
</dbReference>
<dbReference type="GO" id="GO:0000724">
    <property type="term" value="P:double-strand break repair via homologous recombination"/>
    <property type="evidence" value="ECO:0007669"/>
    <property type="project" value="TreeGrafter"/>
</dbReference>
<evidence type="ECO:0000256" key="3">
    <source>
        <dbReference type="ARBA" id="ARBA00022741"/>
    </source>
</evidence>
<feature type="compositionally biased region" description="Polar residues" evidence="8">
    <location>
        <begin position="675"/>
        <end position="684"/>
    </location>
</feature>
<dbReference type="GO" id="GO:0016787">
    <property type="term" value="F:hydrolase activity"/>
    <property type="evidence" value="ECO:0007669"/>
    <property type="project" value="UniProtKB-KW"/>
</dbReference>
<evidence type="ECO:0000256" key="4">
    <source>
        <dbReference type="ARBA" id="ARBA00022806"/>
    </source>
</evidence>
<evidence type="ECO:0000256" key="7">
    <source>
        <dbReference type="RuleBase" id="RU004070"/>
    </source>
</evidence>
<feature type="region of interest" description="Disordered" evidence="8">
    <location>
        <begin position="773"/>
        <end position="798"/>
    </location>
</feature>
<feature type="region of interest" description="Disordered" evidence="8">
    <location>
        <begin position="651"/>
        <end position="749"/>
    </location>
</feature>
<dbReference type="GO" id="GO:0003697">
    <property type="term" value="F:single-stranded DNA binding"/>
    <property type="evidence" value="ECO:0007669"/>
    <property type="project" value="TreeGrafter"/>
</dbReference>
<reference evidence="11" key="1">
    <citation type="submission" date="2013-03" db="EMBL/GenBank/DDBJ databases">
        <title>The Genome Sequence of Anopheles epiroticus epiroticus2.</title>
        <authorList>
            <consortium name="The Broad Institute Genomics Platform"/>
            <person name="Neafsey D.E."/>
            <person name="Howell P."/>
            <person name="Walker B."/>
            <person name="Young S.K."/>
            <person name="Zeng Q."/>
            <person name="Gargeya S."/>
            <person name="Fitzgerald M."/>
            <person name="Haas B."/>
            <person name="Abouelleil A."/>
            <person name="Allen A.W."/>
            <person name="Alvarado L."/>
            <person name="Arachchi H.M."/>
            <person name="Berlin A.M."/>
            <person name="Chapman S.B."/>
            <person name="Gainer-Dewar J."/>
            <person name="Goldberg J."/>
            <person name="Griggs A."/>
            <person name="Gujja S."/>
            <person name="Hansen M."/>
            <person name="Howarth C."/>
            <person name="Imamovic A."/>
            <person name="Ireland A."/>
            <person name="Larimer J."/>
            <person name="McCowan C."/>
            <person name="Murphy C."/>
            <person name="Pearson M."/>
            <person name="Poon T.W."/>
            <person name="Priest M."/>
            <person name="Roberts A."/>
            <person name="Saif S."/>
            <person name="Shea T."/>
            <person name="Sisk P."/>
            <person name="Sykes S."/>
            <person name="Wortman J."/>
            <person name="Nusbaum C."/>
            <person name="Birren B."/>
        </authorList>
    </citation>
    <scope>NUCLEOTIDE SEQUENCE [LARGE SCALE GENOMIC DNA]</scope>
    <source>
        <strain evidence="11">Epiroticus2</strain>
    </source>
</reference>
<dbReference type="EnsemblMetazoa" id="AEPI004485-RA">
    <property type="protein sequence ID" value="AEPI004485-PA"/>
    <property type="gene ID" value="AEPI004485"/>
</dbReference>
<dbReference type="Pfam" id="PF17207">
    <property type="entry name" value="MCM_OB"/>
    <property type="match status" value="1"/>
</dbReference>
<dbReference type="Pfam" id="PF17855">
    <property type="entry name" value="MCM_lid"/>
    <property type="match status" value="1"/>
</dbReference>
<dbReference type="InterPro" id="IPR012340">
    <property type="entry name" value="NA-bd_OB-fold"/>
</dbReference>
<dbReference type="SUPFAM" id="SSF52540">
    <property type="entry name" value="P-loop containing nucleoside triphosphate hydrolases"/>
    <property type="match status" value="1"/>
</dbReference>
<dbReference type="InterPro" id="IPR027417">
    <property type="entry name" value="P-loop_NTPase"/>
</dbReference>
<evidence type="ECO:0000259" key="9">
    <source>
        <dbReference type="PROSITE" id="PS50051"/>
    </source>
</evidence>
<feature type="compositionally biased region" description="Basic and acidic residues" evidence="8">
    <location>
        <begin position="651"/>
        <end position="663"/>
    </location>
</feature>
<dbReference type="InterPro" id="IPR018525">
    <property type="entry name" value="MCM_CS"/>
</dbReference>
<dbReference type="EC" id="3.6.4.12" evidence="1"/>
<evidence type="ECO:0000256" key="8">
    <source>
        <dbReference type="SAM" id="MobiDB-lite"/>
    </source>
</evidence>
<proteinExistence type="inferred from homology"/>
<evidence type="ECO:0000256" key="1">
    <source>
        <dbReference type="ARBA" id="ARBA00012551"/>
    </source>
</evidence>
<feature type="domain" description="MCM C-terminal AAA(+) ATPase" evidence="9">
    <location>
        <begin position="268"/>
        <end position="477"/>
    </location>
</feature>
<dbReference type="AlphaFoldDB" id="A0A182PC29"/>